<name>W0EFZ1_9FIRM</name>
<keyword evidence="7" id="KW-1185">Reference proteome</keyword>
<dbReference type="STRING" id="871968.DESME_13885"/>
<dbReference type="PANTHER" id="PTHR37299:SF1">
    <property type="entry name" value="STAGE 0 SPORULATION PROTEIN A HOMOLOG"/>
    <property type="match status" value="1"/>
</dbReference>
<dbReference type="InterPro" id="IPR001789">
    <property type="entry name" value="Sig_transdc_resp-reg_receiver"/>
</dbReference>
<dbReference type="GO" id="GO:0000156">
    <property type="term" value="F:phosphorelay response regulator activity"/>
    <property type="evidence" value="ECO:0007669"/>
    <property type="project" value="InterPro"/>
</dbReference>
<feature type="domain" description="HTH LytTR-type" evidence="5">
    <location>
        <begin position="151"/>
        <end position="257"/>
    </location>
</feature>
<dbReference type="SUPFAM" id="SSF52172">
    <property type="entry name" value="CheY-like"/>
    <property type="match status" value="1"/>
</dbReference>
<dbReference type="Pfam" id="PF04397">
    <property type="entry name" value="LytTR"/>
    <property type="match status" value="1"/>
</dbReference>
<dbReference type="PROSITE" id="PS50110">
    <property type="entry name" value="RESPONSE_REGULATORY"/>
    <property type="match status" value="1"/>
</dbReference>
<dbReference type="eggNOG" id="COG3279">
    <property type="taxonomic scope" value="Bacteria"/>
</dbReference>
<feature type="modified residue" description="4-aspartylphosphate" evidence="3">
    <location>
        <position position="55"/>
    </location>
</feature>
<dbReference type="Gene3D" id="3.40.50.2300">
    <property type="match status" value="1"/>
</dbReference>
<sequence>MKLRALIVDDESPARKELRYLLKPFSEIQIVGEADNALEALELISNLEYSVVFLDIDMPGLQGIELAKQLQERGNSPAIIFITAHEEFAVEAFSVNAFDYLLKPINPKRLEQSLLKIIAFYASLTSHESPPVELSPNVLPTATSVRPLEVIPVEHRGKTILLRPEEIIYFYTDKDNVFAKIQKESYLARFTLRELESRLNSNLFFRTHRCYLVNIQRMRELIPYFNGTYTVVVDDHGKSEIPVSRTQARKLKEILGL</sequence>
<gene>
    <name evidence="6" type="ORF">DESME_13885</name>
</gene>
<dbReference type="InterPro" id="IPR046947">
    <property type="entry name" value="LytR-like"/>
</dbReference>
<evidence type="ECO:0000256" key="1">
    <source>
        <dbReference type="ARBA" id="ARBA00018672"/>
    </source>
</evidence>
<dbReference type="AlphaFoldDB" id="W0EFZ1"/>
<dbReference type="Pfam" id="PF00072">
    <property type="entry name" value="Response_reg"/>
    <property type="match status" value="1"/>
</dbReference>
<protein>
    <recommendedName>
        <fullName evidence="1">Stage 0 sporulation protein A homolog</fullName>
    </recommendedName>
</protein>
<dbReference type="KEGG" id="dmt:DESME_13885"/>
<keyword evidence="3" id="KW-0597">Phosphoprotein</keyword>
<dbReference type="OrthoDB" id="9809318at2"/>
<dbReference type="InterPro" id="IPR007492">
    <property type="entry name" value="LytTR_DNA-bd_dom"/>
</dbReference>
<accession>W0EFZ1</accession>
<dbReference type="HOGENOM" id="CLU_000445_14_1_9"/>
<proteinExistence type="predicted"/>
<evidence type="ECO:0000313" key="6">
    <source>
        <dbReference type="EMBL" id="AHF07996.1"/>
    </source>
</evidence>
<evidence type="ECO:0000259" key="4">
    <source>
        <dbReference type="PROSITE" id="PS50110"/>
    </source>
</evidence>
<dbReference type="PROSITE" id="PS50930">
    <property type="entry name" value="HTH_LYTTR"/>
    <property type="match status" value="1"/>
</dbReference>
<comment type="function">
    <text evidence="2">May play the central regulatory role in sporulation. It may be an element of the effector pathway responsible for the activation of sporulation genes in response to nutritional stress. Spo0A may act in concert with spo0H (a sigma factor) to control the expression of some genes that are critical to the sporulation process.</text>
</comment>
<feature type="domain" description="Response regulatory" evidence="4">
    <location>
        <begin position="4"/>
        <end position="118"/>
    </location>
</feature>
<dbReference type="PANTHER" id="PTHR37299">
    <property type="entry name" value="TRANSCRIPTIONAL REGULATOR-RELATED"/>
    <property type="match status" value="1"/>
</dbReference>
<evidence type="ECO:0000259" key="5">
    <source>
        <dbReference type="PROSITE" id="PS50930"/>
    </source>
</evidence>
<dbReference type="Gene3D" id="2.40.50.40">
    <property type="match status" value="1"/>
</dbReference>
<dbReference type="Gene3D" id="2.20.25.10">
    <property type="match status" value="1"/>
</dbReference>
<dbReference type="GO" id="GO:0003677">
    <property type="term" value="F:DNA binding"/>
    <property type="evidence" value="ECO:0007669"/>
    <property type="project" value="InterPro"/>
</dbReference>
<evidence type="ECO:0000256" key="2">
    <source>
        <dbReference type="ARBA" id="ARBA00024867"/>
    </source>
</evidence>
<organism evidence="6 7">
    <name type="scientific">Desulfitobacterium metallireducens DSM 15288</name>
    <dbReference type="NCBI Taxonomy" id="871968"/>
    <lineage>
        <taxon>Bacteria</taxon>
        <taxon>Bacillati</taxon>
        <taxon>Bacillota</taxon>
        <taxon>Clostridia</taxon>
        <taxon>Eubacteriales</taxon>
        <taxon>Desulfitobacteriaceae</taxon>
        <taxon>Desulfitobacterium</taxon>
    </lineage>
</organism>
<dbReference type="RefSeq" id="WP_006715748.1">
    <property type="nucleotide sequence ID" value="NZ_CP007032.1"/>
</dbReference>
<dbReference type="Proteomes" id="UP000010847">
    <property type="component" value="Chromosome"/>
</dbReference>
<dbReference type="SMART" id="SM00850">
    <property type="entry name" value="LytTR"/>
    <property type="match status" value="1"/>
</dbReference>
<evidence type="ECO:0000313" key="7">
    <source>
        <dbReference type="Proteomes" id="UP000010847"/>
    </source>
</evidence>
<evidence type="ECO:0000256" key="3">
    <source>
        <dbReference type="PROSITE-ProRule" id="PRU00169"/>
    </source>
</evidence>
<reference evidence="6 7" key="1">
    <citation type="submission" date="2013-12" db="EMBL/GenBank/DDBJ databases">
        <authorList>
            <consortium name="DOE Joint Genome Institute"/>
            <person name="Smidt H."/>
            <person name="Huntemann M."/>
            <person name="Han J."/>
            <person name="Chen A."/>
            <person name="Kyrpides N."/>
            <person name="Mavromatis K."/>
            <person name="Markowitz V."/>
            <person name="Palaniappan K."/>
            <person name="Ivanova N."/>
            <person name="Schaumberg A."/>
            <person name="Pati A."/>
            <person name="Liolios K."/>
            <person name="Nordberg H.P."/>
            <person name="Cantor M.N."/>
            <person name="Hua S.X."/>
            <person name="Woyke T."/>
        </authorList>
    </citation>
    <scope>NUCLEOTIDE SEQUENCE [LARGE SCALE GENOMIC DNA]</scope>
    <source>
        <strain evidence="7">DSM 15288</strain>
    </source>
</reference>
<dbReference type="SMART" id="SM00448">
    <property type="entry name" value="REC"/>
    <property type="match status" value="1"/>
</dbReference>
<dbReference type="InterPro" id="IPR011006">
    <property type="entry name" value="CheY-like_superfamily"/>
</dbReference>
<dbReference type="CDD" id="cd17532">
    <property type="entry name" value="REC_LytTR_AlgR-like"/>
    <property type="match status" value="1"/>
</dbReference>
<dbReference type="EMBL" id="CP007032">
    <property type="protein sequence ID" value="AHF07996.1"/>
    <property type="molecule type" value="Genomic_DNA"/>
</dbReference>